<keyword evidence="1 6" id="KW-0245">EGF-like domain</keyword>
<evidence type="ECO:0000256" key="1">
    <source>
        <dbReference type="ARBA" id="ARBA00022536"/>
    </source>
</evidence>
<dbReference type="Proteomes" id="UP000242188">
    <property type="component" value="Unassembled WGS sequence"/>
</dbReference>
<feature type="domain" description="EGF-like" evidence="9">
    <location>
        <begin position="42"/>
        <end position="79"/>
    </location>
</feature>
<protein>
    <submittedName>
        <fullName evidence="10">Neurogenic locus notch-like protein 1</fullName>
    </submittedName>
</protein>
<evidence type="ECO:0000256" key="4">
    <source>
        <dbReference type="ARBA" id="ARBA00023157"/>
    </source>
</evidence>
<dbReference type="InterPro" id="IPR013032">
    <property type="entry name" value="EGF-like_CS"/>
</dbReference>
<evidence type="ECO:0000313" key="11">
    <source>
        <dbReference type="Proteomes" id="UP000242188"/>
    </source>
</evidence>
<feature type="disulfide bond" evidence="6">
    <location>
        <begin position="144"/>
        <end position="153"/>
    </location>
</feature>
<dbReference type="InterPro" id="IPR000152">
    <property type="entry name" value="EGF-type_Asp/Asn_hydroxyl_site"/>
</dbReference>
<evidence type="ECO:0000259" key="9">
    <source>
        <dbReference type="PROSITE" id="PS50026"/>
    </source>
</evidence>
<feature type="region of interest" description="Disordered" evidence="7">
    <location>
        <begin position="257"/>
        <end position="295"/>
    </location>
</feature>
<dbReference type="CDD" id="cd00054">
    <property type="entry name" value="EGF_CA"/>
    <property type="match status" value="3"/>
</dbReference>
<reference evidence="10 11" key="1">
    <citation type="journal article" date="2017" name="Nat. Ecol. Evol.">
        <title>Scallop genome provides insights into evolution of bilaterian karyotype and development.</title>
        <authorList>
            <person name="Wang S."/>
            <person name="Zhang J."/>
            <person name="Jiao W."/>
            <person name="Li J."/>
            <person name="Xun X."/>
            <person name="Sun Y."/>
            <person name="Guo X."/>
            <person name="Huan P."/>
            <person name="Dong B."/>
            <person name="Zhang L."/>
            <person name="Hu X."/>
            <person name="Sun X."/>
            <person name="Wang J."/>
            <person name="Zhao C."/>
            <person name="Wang Y."/>
            <person name="Wang D."/>
            <person name="Huang X."/>
            <person name="Wang R."/>
            <person name="Lv J."/>
            <person name="Li Y."/>
            <person name="Zhang Z."/>
            <person name="Liu B."/>
            <person name="Lu W."/>
            <person name="Hui Y."/>
            <person name="Liang J."/>
            <person name="Zhou Z."/>
            <person name="Hou R."/>
            <person name="Li X."/>
            <person name="Liu Y."/>
            <person name="Li H."/>
            <person name="Ning X."/>
            <person name="Lin Y."/>
            <person name="Zhao L."/>
            <person name="Xing Q."/>
            <person name="Dou J."/>
            <person name="Li Y."/>
            <person name="Mao J."/>
            <person name="Guo H."/>
            <person name="Dou H."/>
            <person name="Li T."/>
            <person name="Mu C."/>
            <person name="Jiang W."/>
            <person name="Fu Q."/>
            <person name="Fu X."/>
            <person name="Miao Y."/>
            <person name="Liu J."/>
            <person name="Yu Q."/>
            <person name="Li R."/>
            <person name="Liao H."/>
            <person name="Li X."/>
            <person name="Kong Y."/>
            <person name="Jiang Z."/>
            <person name="Chourrout D."/>
            <person name="Li R."/>
            <person name="Bao Z."/>
        </authorList>
    </citation>
    <scope>NUCLEOTIDE SEQUENCE [LARGE SCALE GENOMIC DNA]</scope>
    <source>
        <strain evidence="10 11">PY_sf001</strain>
    </source>
</reference>
<keyword evidence="4 6" id="KW-1015">Disulfide bond</keyword>
<keyword evidence="3" id="KW-0677">Repeat</keyword>
<dbReference type="PROSITE" id="PS00022">
    <property type="entry name" value="EGF_1"/>
    <property type="match status" value="2"/>
</dbReference>
<dbReference type="GO" id="GO:0005886">
    <property type="term" value="C:plasma membrane"/>
    <property type="evidence" value="ECO:0007669"/>
    <property type="project" value="TreeGrafter"/>
</dbReference>
<dbReference type="PROSITE" id="PS01186">
    <property type="entry name" value="EGF_2"/>
    <property type="match status" value="2"/>
</dbReference>
<dbReference type="Pfam" id="PF12661">
    <property type="entry name" value="hEGF"/>
    <property type="match status" value="1"/>
</dbReference>
<keyword evidence="11" id="KW-1185">Reference proteome</keyword>
<evidence type="ECO:0000313" key="10">
    <source>
        <dbReference type="EMBL" id="OWF47423.1"/>
    </source>
</evidence>
<feature type="transmembrane region" description="Helical" evidence="8">
    <location>
        <begin position="212"/>
        <end position="235"/>
    </location>
</feature>
<comment type="caution">
    <text evidence="6">Lacks conserved residue(s) required for the propagation of feature annotation.</text>
</comment>
<keyword evidence="2" id="KW-0732">Signal</keyword>
<name>A0A210QF85_MIZYE</name>
<dbReference type="SMART" id="SM00179">
    <property type="entry name" value="EGF_CA"/>
    <property type="match status" value="3"/>
</dbReference>
<dbReference type="Pfam" id="PF00008">
    <property type="entry name" value="EGF"/>
    <property type="match status" value="1"/>
</dbReference>
<dbReference type="AlphaFoldDB" id="A0A210QF85"/>
<dbReference type="GO" id="GO:0007157">
    <property type="term" value="P:heterophilic cell-cell adhesion via plasma membrane cell adhesion molecules"/>
    <property type="evidence" value="ECO:0007669"/>
    <property type="project" value="TreeGrafter"/>
</dbReference>
<keyword evidence="8" id="KW-1133">Transmembrane helix</keyword>
<evidence type="ECO:0000256" key="3">
    <source>
        <dbReference type="ARBA" id="ARBA00022737"/>
    </source>
</evidence>
<dbReference type="OrthoDB" id="10063988at2759"/>
<organism evidence="10 11">
    <name type="scientific">Mizuhopecten yessoensis</name>
    <name type="common">Japanese scallop</name>
    <name type="synonym">Patinopecten yessoensis</name>
    <dbReference type="NCBI Taxonomy" id="6573"/>
    <lineage>
        <taxon>Eukaryota</taxon>
        <taxon>Metazoa</taxon>
        <taxon>Spiralia</taxon>
        <taxon>Lophotrochozoa</taxon>
        <taxon>Mollusca</taxon>
        <taxon>Bivalvia</taxon>
        <taxon>Autobranchia</taxon>
        <taxon>Pteriomorphia</taxon>
        <taxon>Pectinida</taxon>
        <taxon>Pectinoidea</taxon>
        <taxon>Pectinidae</taxon>
        <taxon>Mizuhopecten</taxon>
    </lineage>
</organism>
<dbReference type="SMART" id="SM00181">
    <property type="entry name" value="EGF"/>
    <property type="match status" value="3"/>
</dbReference>
<evidence type="ECO:0000256" key="5">
    <source>
        <dbReference type="ARBA" id="ARBA00023180"/>
    </source>
</evidence>
<dbReference type="InterPro" id="IPR001881">
    <property type="entry name" value="EGF-like_Ca-bd_dom"/>
</dbReference>
<dbReference type="PROSITE" id="PS00010">
    <property type="entry name" value="ASX_HYDROXYL"/>
    <property type="match status" value="1"/>
</dbReference>
<feature type="domain" description="EGF-like" evidence="9">
    <location>
        <begin position="80"/>
        <end position="116"/>
    </location>
</feature>
<dbReference type="GO" id="GO:0045197">
    <property type="term" value="P:establishment or maintenance of epithelial cell apical/basal polarity"/>
    <property type="evidence" value="ECO:0007669"/>
    <property type="project" value="TreeGrafter"/>
</dbReference>
<dbReference type="InterPro" id="IPR000742">
    <property type="entry name" value="EGF"/>
</dbReference>
<evidence type="ECO:0000256" key="2">
    <source>
        <dbReference type="ARBA" id="ARBA00022729"/>
    </source>
</evidence>
<keyword evidence="5" id="KW-0325">Glycoprotein</keyword>
<proteinExistence type="predicted"/>
<evidence type="ECO:0000256" key="8">
    <source>
        <dbReference type="SAM" id="Phobius"/>
    </source>
</evidence>
<dbReference type="SUPFAM" id="SSF57196">
    <property type="entry name" value="EGF/Laminin"/>
    <property type="match status" value="3"/>
</dbReference>
<comment type="caution">
    <text evidence="10">The sequence shown here is derived from an EMBL/GenBank/DDBJ whole genome shotgun (WGS) entry which is preliminary data.</text>
</comment>
<feature type="compositionally biased region" description="Polar residues" evidence="7">
    <location>
        <begin position="274"/>
        <end position="294"/>
    </location>
</feature>
<dbReference type="GO" id="GO:0005509">
    <property type="term" value="F:calcium ion binding"/>
    <property type="evidence" value="ECO:0007669"/>
    <property type="project" value="InterPro"/>
</dbReference>
<dbReference type="EMBL" id="NEDP02003913">
    <property type="protein sequence ID" value="OWF47423.1"/>
    <property type="molecule type" value="Genomic_DNA"/>
</dbReference>
<dbReference type="InterPro" id="IPR051022">
    <property type="entry name" value="Notch_Cell-Fate_Det"/>
</dbReference>
<dbReference type="PANTHER" id="PTHR24049">
    <property type="entry name" value="CRUMBS FAMILY MEMBER"/>
    <property type="match status" value="1"/>
</dbReference>
<keyword evidence="8" id="KW-0472">Membrane</keyword>
<dbReference type="PROSITE" id="PS50026">
    <property type="entry name" value="EGF_3"/>
    <property type="match status" value="3"/>
</dbReference>
<dbReference type="PANTHER" id="PTHR24049:SF22">
    <property type="entry name" value="DROSOPHILA CRUMBS HOMOLOG"/>
    <property type="match status" value="1"/>
</dbReference>
<dbReference type="Gene3D" id="2.10.25.10">
    <property type="entry name" value="Laminin"/>
    <property type="match status" value="3"/>
</dbReference>
<feature type="domain" description="EGF-like" evidence="9">
    <location>
        <begin position="118"/>
        <end position="154"/>
    </location>
</feature>
<feature type="disulfide bond" evidence="6">
    <location>
        <begin position="106"/>
        <end position="115"/>
    </location>
</feature>
<feature type="disulfide bond" evidence="6">
    <location>
        <begin position="69"/>
        <end position="78"/>
    </location>
</feature>
<keyword evidence="8" id="KW-0812">Transmembrane</keyword>
<dbReference type="GO" id="GO:0032991">
    <property type="term" value="C:protein-containing complex"/>
    <property type="evidence" value="ECO:0007669"/>
    <property type="project" value="TreeGrafter"/>
</dbReference>
<sequence length="330" mass="35751">MLVNTRWTPNLDQNGPAFTCVWALQQDGITSEQHCFTTNVRDQDDCKGGNTCLHGGTCIDLYKRFTCKCLGGFTSNDCSVPTSCVSSNPCINGTCEGRHGHLFCICAPGYTGQRCDVRVDHCTLSPCLHGGTCSDNVIGSLCTCTAQYTGRRCQTRIHTLLHATGSSVTASLFYKATVSSNSQGVQVVDYVKVSDNSKQSINVVVDNDGPSLWPIGVAFGGLLLTALAGCGVWWCCIDKRGKNKGVIEPTKQWARRSAELQNRTSRSPVHESAPQKTGNNVTQMETNTGTQVTGGSPRILNIYQSSANDPHLHKCGTKSRGDVYHNNTFW</sequence>
<dbReference type="FunFam" id="2.10.25.10:FF:000472">
    <property type="entry name" value="Uncharacterized protein, isoform A"/>
    <property type="match status" value="1"/>
</dbReference>
<accession>A0A210QF85</accession>
<dbReference type="STRING" id="6573.A0A210QF85"/>
<evidence type="ECO:0000256" key="7">
    <source>
        <dbReference type="SAM" id="MobiDB-lite"/>
    </source>
</evidence>
<gene>
    <name evidence="10" type="ORF">KP79_PYT12189</name>
</gene>
<evidence type="ECO:0000256" key="6">
    <source>
        <dbReference type="PROSITE-ProRule" id="PRU00076"/>
    </source>
</evidence>